<dbReference type="GO" id="GO:0046872">
    <property type="term" value="F:metal ion binding"/>
    <property type="evidence" value="ECO:0007669"/>
    <property type="project" value="UniProtKB-KW"/>
</dbReference>
<dbReference type="Gene3D" id="3.20.20.120">
    <property type="entry name" value="Enolase-like C-terminal domain"/>
    <property type="match status" value="1"/>
</dbReference>
<dbReference type="InterPro" id="IPR013342">
    <property type="entry name" value="Mandelate_racemase_C"/>
</dbReference>
<dbReference type="Pfam" id="PF13378">
    <property type="entry name" value="MR_MLE_C"/>
    <property type="match status" value="1"/>
</dbReference>
<dbReference type="AlphaFoldDB" id="A0A6J7E060"/>
<accession>A0A6J7E060</accession>
<dbReference type="SFLD" id="SFLDF00009">
    <property type="entry name" value="o-succinylbenzoate_synthase"/>
    <property type="match status" value="1"/>
</dbReference>
<protein>
    <submittedName>
        <fullName evidence="3">Unannotated protein</fullName>
    </submittedName>
</protein>
<dbReference type="InterPro" id="IPR036849">
    <property type="entry name" value="Enolase-like_C_sf"/>
</dbReference>
<dbReference type="PANTHER" id="PTHR48073:SF2">
    <property type="entry name" value="O-SUCCINYLBENZOATE SYNTHASE"/>
    <property type="match status" value="1"/>
</dbReference>
<dbReference type="SFLD" id="SFLDG00180">
    <property type="entry name" value="muconate_cycloisomerase"/>
    <property type="match status" value="1"/>
</dbReference>
<keyword evidence="1" id="KW-0479">Metal-binding</keyword>
<dbReference type="SFLD" id="SFLDS00001">
    <property type="entry name" value="Enolase"/>
    <property type="match status" value="1"/>
</dbReference>
<dbReference type="Pfam" id="PF18374">
    <property type="entry name" value="Enolase_like_N"/>
    <property type="match status" value="1"/>
</dbReference>
<sequence>MSAKLFESMRVVALPTRTKFRGVTSREVAIFKGEFGWGEFSPFLEYSPEESAQWLKSAIESATVKPPEKFRNSISVNATLPEVNSEDEIERILGRFPGCRTVKIKVGSDIDADIQRIKAVKKIDSDAKIRIDVNGSWNVAEALSNLKKVQDSIGALEYVEQPVASVGELRELKSALSGEVKITGDEVLRKSANPFEVDLHEAIDILMLKVSPLGGISNSLKLAAHHKLPVVVSSALESAVGISSGLKLAAALPELSFDCGLATGSLMSADIGTHEISNGEILVREIEPNFDGLDVSPERYKWWQDRVMKTWELIA</sequence>
<dbReference type="InterPro" id="IPR029065">
    <property type="entry name" value="Enolase_C-like"/>
</dbReference>
<proteinExistence type="predicted"/>
<organism evidence="3">
    <name type="scientific">freshwater metagenome</name>
    <dbReference type="NCBI Taxonomy" id="449393"/>
    <lineage>
        <taxon>unclassified sequences</taxon>
        <taxon>metagenomes</taxon>
        <taxon>ecological metagenomes</taxon>
    </lineage>
</organism>
<name>A0A6J7E060_9ZZZZ</name>
<feature type="domain" description="Mandelate racemase/muconate lactonizing enzyme C-terminal" evidence="2">
    <location>
        <begin position="86"/>
        <end position="179"/>
    </location>
</feature>
<dbReference type="EMBL" id="CAFBLW010000024">
    <property type="protein sequence ID" value="CAB4873153.1"/>
    <property type="molecule type" value="Genomic_DNA"/>
</dbReference>
<dbReference type="PANTHER" id="PTHR48073">
    <property type="entry name" value="O-SUCCINYLBENZOATE SYNTHASE-RELATED"/>
    <property type="match status" value="1"/>
</dbReference>
<gene>
    <name evidence="3" type="ORF">UFOPK3461_00446</name>
</gene>
<dbReference type="NCBIfam" id="NF002782">
    <property type="entry name" value="PRK02901.1"/>
    <property type="match status" value="1"/>
</dbReference>
<reference evidence="3" key="1">
    <citation type="submission" date="2020-05" db="EMBL/GenBank/DDBJ databases">
        <authorList>
            <person name="Chiriac C."/>
            <person name="Salcher M."/>
            <person name="Ghai R."/>
            <person name="Kavagutti S V."/>
        </authorList>
    </citation>
    <scope>NUCLEOTIDE SEQUENCE</scope>
</reference>
<dbReference type="SUPFAM" id="SSF51604">
    <property type="entry name" value="Enolase C-terminal domain-like"/>
    <property type="match status" value="1"/>
</dbReference>
<dbReference type="SMART" id="SM00922">
    <property type="entry name" value="MR_MLE"/>
    <property type="match status" value="1"/>
</dbReference>
<evidence type="ECO:0000259" key="2">
    <source>
        <dbReference type="SMART" id="SM00922"/>
    </source>
</evidence>
<evidence type="ECO:0000256" key="1">
    <source>
        <dbReference type="ARBA" id="ARBA00022723"/>
    </source>
</evidence>
<dbReference type="CDD" id="cd03320">
    <property type="entry name" value="OSBS"/>
    <property type="match status" value="1"/>
</dbReference>
<evidence type="ECO:0000313" key="3">
    <source>
        <dbReference type="EMBL" id="CAB4873153.1"/>
    </source>
</evidence>